<dbReference type="GO" id="GO:0005525">
    <property type="term" value="F:GTP binding"/>
    <property type="evidence" value="ECO:0007669"/>
    <property type="project" value="UniProtKB-KW"/>
</dbReference>
<gene>
    <name evidence="8" type="ORF">IAC75_02740</name>
</gene>
<evidence type="ECO:0000256" key="6">
    <source>
        <dbReference type="SAM" id="Coils"/>
    </source>
</evidence>
<comment type="caution">
    <text evidence="8">The sequence shown here is derived from an EMBL/GenBank/DDBJ whole genome shotgun (WGS) entry which is preliminary data.</text>
</comment>
<dbReference type="InterPro" id="IPR027417">
    <property type="entry name" value="P-loop_NTPase"/>
</dbReference>
<sequence length="556" mass="61498">MKQNLQPLVQSLAVKYDVPSISARAEEIATTPSAKIGLIGPFSAGKTSLLNALIGSNLPVALDPTTKSVCLVEFRKEIEKPLYWLDDGEERRQVSFMEFDDLIAGLNAEKQIVGVAQFPETGDFHEDIVFVDTPGMDSLGREEAAVTYNYLAFLDAAIVCLPITDGTIQQSVVDFLADPRMSMIAKNLIFVLTKCDLKKSSESLEAVKTEAIRQLESLTEKGVLALSKHVADRVFTFSTKQDSAELLAFLRTHLLQEIPQLARKRQVLRFKETALELADILDEQGRQLRYDSSQLDAEKQRIETDLALLEEDARKRQSTFAALEDKLREEIFGTMMSYEGTITTAQDEEARKNSIHTMIVAIQQSATDFTQRHIKDFSPGEGLCKNLDVRLNDMLATIERVRDMAVQTATTVVLSVVFTPTAAATTGCATKVMRSMDKQDNGSGGFLKRILGKCGKIVKDLNPLETAGGIIAAKVKAEKYESLARQTADSIAGRLLEALNEPYQDAVIRPLMERIQEAKRSIDQLRSQDAQTLSEFRAKRTAIVEDSKALRAAANA</sequence>
<evidence type="ECO:0000256" key="1">
    <source>
        <dbReference type="ARBA" id="ARBA00004370"/>
    </source>
</evidence>
<dbReference type="SUPFAM" id="SSF52540">
    <property type="entry name" value="P-loop containing nucleoside triphosphate hydrolases"/>
    <property type="match status" value="1"/>
</dbReference>
<evidence type="ECO:0000256" key="3">
    <source>
        <dbReference type="ARBA" id="ARBA00022801"/>
    </source>
</evidence>
<protein>
    <submittedName>
        <fullName evidence="8">Dynamin family protein</fullName>
    </submittedName>
</protein>
<evidence type="ECO:0000313" key="9">
    <source>
        <dbReference type="Proteomes" id="UP000886812"/>
    </source>
</evidence>
<dbReference type="InterPro" id="IPR045063">
    <property type="entry name" value="Dynamin_N"/>
</dbReference>
<keyword evidence="2" id="KW-0547">Nucleotide-binding</keyword>
<dbReference type="GO" id="GO:0016020">
    <property type="term" value="C:membrane"/>
    <property type="evidence" value="ECO:0007669"/>
    <property type="project" value="UniProtKB-SubCell"/>
</dbReference>
<dbReference type="PANTHER" id="PTHR10465:SF0">
    <property type="entry name" value="SARCALUMENIN"/>
    <property type="match status" value="1"/>
</dbReference>
<organism evidence="8 9">
    <name type="scientific">Candidatus Spyradosoma merdigallinarum</name>
    <dbReference type="NCBI Taxonomy" id="2840950"/>
    <lineage>
        <taxon>Bacteria</taxon>
        <taxon>Pseudomonadati</taxon>
        <taxon>Verrucomicrobiota</taxon>
        <taxon>Opitutia</taxon>
        <taxon>Opitutia incertae sedis</taxon>
        <taxon>Candidatus Spyradosoma</taxon>
    </lineage>
</organism>
<evidence type="ECO:0000256" key="4">
    <source>
        <dbReference type="ARBA" id="ARBA00023134"/>
    </source>
</evidence>
<keyword evidence="6" id="KW-0175">Coiled coil</keyword>
<evidence type="ECO:0000259" key="7">
    <source>
        <dbReference type="Pfam" id="PF00350"/>
    </source>
</evidence>
<reference evidence="8" key="1">
    <citation type="submission" date="2020-10" db="EMBL/GenBank/DDBJ databases">
        <authorList>
            <person name="Gilroy R."/>
        </authorList>
    </citation>
    <scope>NUCLEOTIDE SEQUENCE</scope>
    <source>
        <strain evidence="8">10669</strain>
    </source>
</reference>
<dbReference type="Proteomes" id="UP000886812">
    <property type="component" value="Unassembled WGS sequence"/>
</dbReference>
<dbReference type="EMBL" id="DVOG01000071">
    <property type="protein sequence ID" value="HIV04052.1"/>
    <property type="molecule type" value="Genomic_DNA"/>
</dbReference>
<dbReference type="GO" id="GO:0003924">
    <property type="term" value="F:GTPase activity"/>
    <property type="evidence" value="ECO:0007669"/>
    <property type="project" value="InterPro"/>
</dbReference>
<dbReference type="InterPro" id="IPR027094">
    <property type="entry name" value="Mitofusin_fam"/>
</dbReference>
<keyword evidence="3" id="KW-0378">Hydrolase</keyword>
<dbReference type="Gene3D" id="3.40.50.300">
    <property type="entry name" value="P-loop containing nucleotide triphosphate hydrolases"/>
    <property type="match status" value="1"/>
</dbReference>
<comment type="subcellular location">
    <subcellularLocation>
        <location evidence="1">Membrane</location>
    </subcellularLocation>
</comment>
<dbReference type="PANTHER" id="PTHR10465">
    <property type="entry name" value="TRANSMEMBRANE GTPASE FZO1"/>
    <property type="match status" value="1"/>
</dbReference>
<feature type="coiled-coil region" evidence="6">
    <location>
        <begin position="292"/>
        <end position="326"/>
    </location>
</feature>
<keyword evidence="5" id="KW-0472">Membrane</keyword>
<feature type="domain" description="Dynamin N-terminal" evidence="7">
    <location>
        <begin position="36"/>
        <end position="194"/>
    </location>
</feature>
<name>A0A9D1NIX9_9BACT</name>
<evidence type="ECO:0000256" key="2">
    <source>
        <dbReference type="ARBA" id="ARBA00022741"/>
    </source>
</evidence>
<evidence type="ECO:0000313" key="8">
    <source>
        <dbReference type="EMBL" id="HIV04052.1"/>
    </source>
</evidence>
<feature type="coiled-coil region" evidence="6">
    <location>
        <begin position="508"/>
        <end position="535"/>
    </location>
</feature>
<keyword evidence="4" id="KW-0342">GTP-binding</keyword>
<evidence type="ECO:0000256" key="5">
    <source>
        <dbReference type="ARBA" id="ARBA00023136"/>
    </source>
</evidence>
<dbReference type="Pfam" id="PF00350">
    <property type="entry name" value="Dynamin_N"/>
    <property type="match status" value="1"/>
</dbReference>
<proteinExistence type="predicted"/>
<accession>A0A9D1NIX9</accession>
<reference evidence="8" key="2">
    <citation type="journal article" date="2021" name="PeerJ">
        <title>Extensive microbial diversity within the chicken gut microbiome revealed by metagenomics and culture.</title>
        <authorList>
            <person name="Gilroy R."/>
            <person name="Ravi A."/>
            <person name="Getino M."/>
            <person name="Pursley I."/>
            <person name="Horton D.L."/>
            <person name="Alikhan N.F."/>
            <person name="Baker D."/>
            <person name="Gharbi K."/>
            <person name="Hall N."/>
            <person name="Watson M."/>
            <person name="Adriaenssens E.M."/>
            <person name="Foster-Nyarko E."/>
            <person name="Jarju S."/>
            <person name="Secka A."/>
            <person name="Antonio M."/>
            <person name="Oren A."/>
            <person name="Chaudhuri R.R."/>
            <person name="La Ragione R."/>
            <person name="Hildebrand F."/>
            <person name="Pallen M.J."/>
        </authorList>
    </citation>
    <scope>NUCLEOTIDE SEQUENCE</scope>
    <source>
        <strain evidence="8">10669</strain>
    </source>
</reference>
<dbReference type="AlphaFoldDB" id="A0A9D1NIX9"/>